<comment type="caution">
    <text evidence="2">The sequence shown here is derived from an EMBL/GenBank/DDBJ whole genome shotgun (WGS) entry which is preliminary data.</text>
</comment>
<dbReference type="EMBL" id="JAXOFX010000004">
    <property type="protein sequence ID" value="MDZ5471876.1"/>
    <property type="molecule type" value="Genomic_DNA"/>
</dbReference>
<accession>A0ABU5IXM8</accession>
<dbReference type="InterPro" id="IPR035437">
    <property type="entry name" value="SNase_OB-fold_sf"/>
</dbReference>
<sequence>MKKLHTTLIIFVTFLIVSILILPNLSEAHSGRLDKLGGHFRTSDCVYELHKPTTLAKKAKTKSEIVTMIKKYSSNKCKNNLTTSKLSLQGYNLGTGTTVTKGKLALNKKYTATLSKCTDGDTANFKVDGKIYKTRFLYIDTPEYTTKKEKYGKEASEYTCSKLKKAKKLVLETDGKDVYDKYDRLLAWVWIDGKLHQEMITKAGLVEGFYDYGTYDYEKKVKDAMSYAMKNKKGMYK</sequence>
<feature type="domain" description="TNase-like" evidence="1">
    <location>
        <begin position="108"/>
        <end position="237"/>
    </location>
</feature>
<dbReference type="Gene3D" id="2.40.50.90">
    <property type="match status" value="1"/>
</dbReference>
<proteinExistence type="predicted"/>
<organism evidence="2 3">
    <name type="scientific">Robertmurraya mangrovi</name>
    <dbReference type="NCBI Taxonomy" id="3098077"/>
    <lineage>
        <taxon>Bacteria</taxon>
        <taxon>Bacillati</taxon>
        <taxon>Bacillota</taxon>
        <taxon>Bacilli</taxon>
        <taxon>Bacillales</taxon>
        <taxon>Bacillaceae</taxon>
        <taxon>Robertmurraya</taxon>
    </lineage>
</organism>
<dbReference type="InterPro" id="IPR016071">
    <property type="entry name" value="Staphylococal_nuclease_OB-fold"/>
</dbReference>
<dbReference type="PROSITE" id="PS50830">
    <property type="entry name" value="TNASE_3"/>
    <property type="match status" value="1"/>
</dbReference>
<dbReference type="Proteomes" id="UP001290455">
    <property type="component" value="Unassembled WGS sequence"/>
</dbReference>
<gene>
    <name evidence="2" type="ORF">SM124_08955</name>
</gene>
<dbReference type="SUPFAM" id="SSF50199">
    <property type="entry name" value="Staphylococcal nuclease"/>
    <property type="match status" value="1"/>
</dbReference>
<dbReference type="Pfam" id="PF00565">
    <property type="entry name" value="SNase"/>
    <property type="match status" value="1"/>
</dbReference>
<name>A0ABU5IXM8_9BACI</name>
<dbReference type="RefSeq" id="WP_322446165.1">
    <property type="nucleotide sequence ID" value="NZ_JAXOFX010000004.1"/>
</dbReference>
<reference evidence="2 3" key="1">
    <citation type="submission" date="2023-11" db="EMBL/GenBank/DDBJ databases">
        <title>Bacillus jintuensis, isolated from a mudflat on the Beibu Gulf coast.</title>
        <authorList>
            <person name="Li M."/>
        </authorList>
    </citation>
    <scope>NUCLEOTIDE SEQUENCE [LARGE SCALE GENOMIC DNA]</scope>
    <source>
        <strain evidence="2 3">31A1R</strain>
    </source>
</reference>
<evidence type="ECO:0000259" key="1">
    <source>
        <dbReference type="PROSITE" id="PS50830"/>
    </source>
</evidence>
<dbReference type="SMART" id="SM00318">
    <property type="entry name" value="SNc"/>
    <property type="match status" value="1"/>
</dbReference>
<keyword evidence="3" id="KW-1185">Reference proteome</keyword>
<evidence type="ECO:0000313" key="3">
    <source>
        <dbReference type="Proteomes" id="UP001290455"/>
    </source>
</evidence>
<evidence type="ECO:0000313" key="2">
    <source>
        <dbReference type="EMBL" id="MDZ5471876.1"/>
    </source>
</evidence>
<protein>
    <submittedName>
        <fullName evidence="2">Thermonuclease family protein</fullName>
    </submittedName>
</protein>